<dbReference type="Proteomes" id="UP000282876">
    <property type="component" value="Unassembled WGS sequence"/>
</dbReference>
<evidence type="ECO:0000313" key="2">
    <source>
        <dbReference type="Proteomes" id="UP000282876"/>
    </source>
</evidence>
<proteinExistence type="predicted"/>
<dbReference type="EMBL" id="RCSS01000247">
    <property type="protein sequence ID" value="RVD92328.1"/>
    <property type="molecule type" value="Genomic_DNA"/>
</dbReference>
<sequence>MLTHLIYLIIICISGKRPEKYYLCKDCFEEQKIRLDSKWGKKCHKSEKNNLILVYSLMIYKQILQSKFISDIQKDKKMIYTLSEKIEKLNRKINHIKNIFNDDSMKNSSQKRELIAKLTELIQCFNQTKIFIQHMTPANNPCNVNKSDIYILEQKIEKSLEEQNNIKRSLNDIKQDLQIFCEDFIEEFDKINENYIKTIDICCSKQKKISQKHKDMGISDQKNSNSSEFLAAYKTDSLSRRGSFGISAKSAFAFSDQPEFEEFPDGFIDDKIFYTDNLVLKEKEMCYRANDFINPNNYKIGIKNKPSDSYKSILSKDTCFSQVINKNETVNRQNSSRKDKQTLEYYNFFINEHDEPIEINKSANTEQSSRFDIDEAILNKKGTIPKESFTSETKCRLDDISGKKFDFHNEINRLYYKLDFDQNEAEILFGGKDRNKDISDKLGYQNAD</sequence>
<dbReference type="AlphaFoldDB" id="A0A437AMP6"/>
<accession>A0A437AMP6</accession>
<comment type="caution">
    <text evidence="1">The sequence shown here is derived from an EMBL/GenBank/DDBJ whole genome shotgun (WGS) entry which is preliminary data.</text>
</comment>
<keyword evidence="2" id="KW-1185">Reference proteome</keyword>
<dbReference type="VEuPathDB" id="MicrosporidiaDB:TUBRATIS_11700"/>
<reference evidence="1 2" key="1">
    <citation type="submission" date="2018-10" db="EMBL/GenBank/DDBJ databases">
        <title>Draft genome sequence of the microsporidian Tubulinosema ratisbonensis.</title>
        <authorList>
            <person name="Polonais V."/>
            <person name="Peyretaillade E."/>
            <person name="Niehus S."/>
            <person name="Wawrzyniak I."/>
            <person name="Franchet A."/>
            <person name="Gaspin C."/>
            <person name="Reichstadt M."/>
            <person name="Belser C."/>
            <person name="Labadie K."/>
            <person name="Delbac F."/>
            <person name="Ferrandon D."/>
        </authorList>
    </citation>
    <scope>NUCLEOTIDE SEQUENCE [LARGE SCALE GENOMIC DNA]</scope>
    <source>
        <strain evidence="1 2">Franzen</strain>
    </source>
</reference>
<evidence type="ECO:0000313" key="1">
    <source>
        <dbReference type="EMBL" id="RVD92328.1"/>
    </source>
</evidence>
<name>A0A437AMP6_9MICR</name>
<gene>
    <name evidence="1" type="ORF">TUBRATIS_11700</name>
</gene>
<organism evidence="1 2">
    <name type="scientific">Tubulinosema ratisbonensis</name>
    <dbReference type="NCBI Taxonomy" id="291195"/>
    <lineage>
        <taxon>Eukaryota</taxon>
        <taxon>Fungi</taxon>
        <taxon>Fungi incertae sedis</taxon>
        <taxon>Microsporidia</taxon>
        <taxon>Tubulinosematoidea</taxon>
        <taxon>Tubulinosematidae</taxon>
        <taxon>Tubulinosema</taxon>
    </lineage>
</organism>
<protein>
    <submittedName>
        <fullName evidence="1">Uncharacterized protein</fullName>
    </submittedName>
</protein>